<dbReference type="Gene3D" id="1.20.1050.10">
    <property type="match status" value="1"/>
</dbReference>
<dbReference type="Gene3D" id="3.40.30.10">
    <property type="entry name" value="Glutaredoxin"/>
    <property type="match status" value="1"/>
</dbReference>
<evidence type="ECO:0000313" key="8">
    <source>
        <dbReference type="Proteomes" id="UP001417504"/>
    </source>
</evidence>
<dbReference type="FunFam" id="3.40.30.10:FF:000044">
    <property type="entry name" value="Glutathione S-transferase GSTU6"/>
    <property type="match status" value="1"/>
</dbReference>
<comment type="catalytic activity">
    <reaction evidence="4">
        <text>RX + glutathione = an S-substituted glutathione + a halide anion + H(+)</text>
        <dbReference type="Rhea" id="RHEA:16437"/>
        <dbReference type="ChEBI" id="CHEBI:15378"/>
        <dbReference type="ChEBI" id="CHEBI:16042"/>
        <dbReference type="ChEBI" id="CHEBI:17792"/>
        <dbReference type="ChEBI" id="CHEBI:57925"/>
        <dbReference type="ChEBI" id="CHEBI:90779"/>
        <dbReference type="EC" id="2.5.1.18"/>
    </reaction>
</comment>
<dbReference type="Pfam" id="PF02798">
    <property type="entry name" value="GST_N"/>
    <property type="match status" value="1"/>
</dbReference>
<dbReference type="SUPFAM" id="SSF47616">
    <property type="entry name" value="GST C-terminal domain-like"/>
    <property type="match status" value="1"/>
</dbReference>
<dbReference type="InterPro" id="IPR004045">
    <property type="entry name" value="Glutathione_S-Trfase_N"/>
</dbReference>
<organism evidence="7 8">
    <name type="scientific">Stephania japonica</name>
    <dbReference type="NCBI Taxonomy" id="461633"/>
    <lineage>
        <taxon>Eukaryota</taxon>
        <taxon>Viridiplantae</taxon>
        <taxon>Streptophyta</taxon>
        <taxon>Embryophyta</taxon>
        <taxon>Tracheophyta</taxon>
        <taxon>Spermatophyta</taxon>
        <taxon>Magnoliopsida</taxon>
        <taxon>Ranunculales</taxon>
        <taxon>Menispermaceae</taxon>
        <taxon>Menispermoideae</taxon>
        <taxon>Cissampelideae</taxon>
        <taxon>Stephania</taxon>
    </lineage>
</organism>
<evidence type="ECO:0000256" key="2">
    <source>
        <dbReference type="ARBA" id="ARBA00022679"/>
    </source>
</evidence>
<dbReference type="Proteomes" id="UP001417504">
    <property type="component" value="Unassembled WGS sequence"/>
</dbReference>
<evidence type="ECO:0000256" key="1">
    <source>
        <dbReference type="ARBA" id="ARBA00012452"/>
    </source>
</evidence>
<evidence type="ECO:0000259" key="5">
    <source>
        <dbReference type="PROSITE" id="PS50404"/>
    </source>
</evidence>
<comment type="similarity">
    <text evidence="3">Belongs to the GST superfamily. Tau family.</text>
</comment>
<name>A0AAP0JQ02_9MAGN</name>
<dbReference type="CDD" id="cd03185">
    <property type="entry name" value="GST_C_Tau"/>
    <property type="match status" value="1"/>
</dbReference>
<accession>A0AAP0JQ02</accession>
<dbReference type="InterPro" id="IPR040079">
    <property type="entry name" value="Glutathione_S-Trfase"/>
</dbReference>
<dbReference type="EMBL" id="JBBNAE010000003">
    <property type="protein sequence ID" value="KAK9137253.1"/>
    <property type="molecule type" value="Genomic_DNA"/>
</dbReference>
<evidence type="ECO:0000259" key="6">
    <source>
        <dbReference type="PROSITE" id="PS50405"/>
    </source>
</evidence>
<dbReference type="SFLD" id="SFLDG01152">
    <property type="entry name" value="Main.3:_Omega-_and_Tau-like"/>
    <property type="match status" value="1"/>
</dbReference>
<dbReference type="PROSITE" id="PS50405">
    <property type="entry name" value="GST_CTER"/>
    <property type="match status" value="1"/>
</dbReference>
<dbReference type="GO" id="GO:0004364">
    <property type="term" value="F:glutathione transferase activity"/>
    <property type="evidence" value="ECO:0007669"/>
    <property type="project" value="UniProtKB-EC"/>
</dbReference>
<dbReference type="GO" id="GO:0005737">
    <property type="term" value="C:cytoplasm"/>
    <property type="evidence" value="ECO:0007669"/>
    <property type="project" value="TreeGrafter"/>
</dbReference>
<keyword evidence="2" id="KW-0808">Transferase</keyword>
<protein>
    <recommendedName>
        <fullName evidence="1">glutathione transferase</fullName>
        <ecNumber evidence="1">2.5.1.18</ecNumber>
    </recommendedName>
</protein>
<dbReference type="PROSITE" id="PS50404">
    <property type="entry name" value="GST_NTER"/>
    <property type="match status" value="1"/>
</dbReference>
<dbReference type="EC" id="2.5.1.18" evidence="1"/>
<evidence type="ECO:0000313" key="7">
    <source>
        <dbReference type="EMBL" id="KAK9137253.1"/>
    </source>
</evidence>
<evidence type="ECO:0000256" key="4">
    <source>
        <dbReference type="ARBA" id="ARBA00047960"/>
    </source>
</evidence>
<dbReference type="PANTHER" id="PTHR11260:SF676">
    <property type="entry name" value="GLUTATHIONE S-TRANSFERASE U8"/>
    <property type="match status" value="1"/>
</dbReference>
<feature type="domain" description="GST N-terminal" evidence="5">
    <location>
        <begin position="7"/>
        <end position="86"/>
    </location>
</feature>
<proteinExistence type="inferred from homology"/>
<dbReference type="InterPro" id="IPR004046">
    <property type="entry name" value="GST_C"/>
</dbReference>
<dbReference type="GO" id="GO:0006749">
    <property type="term" value="P:glutathione metabolic process"/>
    <property type="evidence" value="ECO:0007669"/>
    <property type="project" value="InterPro"/>
</dbReference>
<dbReference type="SFLD" id="SFLDS00019">
    <property type="entry name" value="Glutathione_Transferase_(cytos"/>
    <property type="match status" value="1"/>
</dbReference>
<dbReference type="InterPro" id="IPR010987">
    <property type="entry name" value="Glutathione-S-Trfase_C-like"/>
</dbReference>
<keyword evidence="8" id="KW-1185">Reference proteome</keyword>
<gene>
    <name evidence="7" type="ORF">Sjap_007847</name>
</gene>
<sequence>MAAEDDQAVKVLGNKLSPYSFRVECSLKLKGVDYEFIKEDFYNKSERLLHHNPVYKKIPVLIHNGKSIPESMIIVEYIDETWRHLPSLLPQDPYERAMARFWAKFVDEKCVPSIISVFSSVGEDQEKALKDAEETLKTFEKALKGKFFGGETMGFVDVAAAWLPYWIGVAEEILNLKVVDQESLPLLSVWFEEVVDVEIVKGCLPSRDELMAHLKSFRERSVAAKD</sequence>
<dbReference type="InterPro" id="IPR036282">
    <property type="entry name" value="Glutathione-S-Trfase_C_sf"/>
</dbReference>
<evidence type="ECO:0000256" key="3">
    <source>
        <dbReference type="ARBA" id="ARBA00025743"/>
    </source>
</evidence>
<dbReference type="CDD" id="cd03058">
    <property type="entry name" value="GST_N_Tau"/>
    <property type="match status" value="1"/>
</dbReference>
<dbReference type="PANTHER" id="PTHR11260">
    <property type="entry name" value="GLUTATHIONE S-TRANSFERASE, GST, SUPERFAMILY, GST DOMAIN CONTAINING"/>
    <property type="match status" value="1"/>
</dbReference>
<dbReference type="InterPro" id="IPR045074">
    <property type="entry name" value="GST_C_Tau"/>
</dbReference>
<dbReference type="SFLD" id="SFLDG00358">
    <property type="entry name" value="Main_(cytGST)"/>
    <property type="match status" value="1"/>
</dbReference>
<dbReference type="SUPFAM" id="SSF52833">
    <property type="entry name" value="Thioredoxin-like"/>
    <property type="match status" value="1"/>
</dbReference>
<dbReference type="Pfam" id="PF00043">
    <property type="entry name" value="GST_C"/>
    <property type="match status" value="1"/>
</dbReference>
<reference evidence="7 8" key="1">
    <citation type="submission" date="2024-01" db="EMBL/GenBank/DDBJ databases">
        <title>Genome assemblies of Stephania.</title>
        <authorList>
            <person name="Yang L."/>
        </authorList>
    </citation>
    <scope>NUCLEOTIDE SEQUENCE [LARGE SCALE GENOMIC DNA]</scope>
    <source>
        <strain evidence="7">QJT</strain>
        <tissue evidence="7">Leaf</tissue>
    </source>
</reference>
<dbReference type="FunFam" id="1.20.1050.10:FF:000012">
    <property type="entry name" value="Tau class glutathione S-transferase"/>
    <property type="match status" value="1"/>
</dbReference>
<dbReference type="AlphaFoldDB" id="A0AAP0JQ02"/>
<dbReference type="InterPro" id="IPR036249">
    <property type="entry name" value="Thioredoxin-like_sf"/>
</dbReference>
<comment type="caution">
    <text evidence="7">The sequence shown here is derived from an EMBL/GenBank/DDBJ whole genome shotgun (WGS) entry which is preliminary data.</text>
</comment>
<feature type="domain" description="GST C-terminal" evidence="6">
    <location>
        <begin position="92"/>
        <end position="214"/>
    </location>
</feature>
<dbReference type="InterPro" id="IPR045073">
    <property type="entry name" value="Omega/Tau-like"/>
</dbReference>